<keyword evidence="2" id="KW-1185">Reference proteome</keyword>
<organism evidence="1 2">
    <name type="scientific">Eumeta variegata</name>
    <name type="common">Bagworm moth</name>
    <name type="synonym">Eumeta japonica</name>
    <dbReference type="NCBI Taxonomy" id="151549"/>
    <lineage>
        <taxon>Eukaryota</taxon>
        <taxon>Metazoa</taxon>
        <taxon>Ecdysozoa</taxon>
        <taxon>Arthropoda</taxon>
        <taxon>Hexapoda</taxon>
        <taxon>Insecta</taxon>
        <taxon>Pterygota</taxon>
        <taxon>Neoptera</taxon>
        <taxon>Endopterygota</taxon>
        <taxon>Lepidoptera</taxon>
        <taxon>Glossata</taxon>
        <taxon>Ditrysia</taxon>
        <taxon>Tineoidea</taxon>
        <taxon>Psychidae</taxon>
        <taxon>Oiketicinae</taxon>
        <taxon>Eumeta</taxon>
    </lineage>
</organism>
<accession>A0A4C1ZF46</accession>
<sequence>MEHQLAGPERMPAGQRALMRLIVIHRQYGQVINAVFTSMGRAAGRAETRTRYCCLLSSLLKGRTGTRRFYGFDVERRRIPGGASMGRVRH</sequence>
<evidence type="ECO:0000313" key="2">
    <source>
        <dbReference type="Proteomes" id="UP000299102"/>
    </source>
</evidence>
<dbReference type="EMBL" id="BGZK01001794">
    <property type="protein sequence ID" value="GBP86420.1"/>
    <property type="molecule type" value="Genomic_DNA"/>
</dbReference>
<dbReference type="AlphaFoldDB" id="A0A4C1ZF46"/>
<protein>
    <submittedName>
        <fullName evidence="1">Uncharacterized protein</fullName>
    </submittedName>
</protein>
<name>A0A4C1ZF46_EUMVA</name>
<proteinExistence type="predicted"/>
<evidence type="ECO:0000313" key="1">
    <source>
        <dbReference type="EMBL" id="GBP86420.1"/>
    </source>
</evidence>
<reference evidence="1 2" key="1">
    <citation type="journal article" date="2019" name="Commun. Biol.">
        <title>The bagworm genome reveals a unique fibroin gene that provides high tensile strength.</title>
        <authorList>
            <person name="Kono N."/>
            <person name="Nakamura H."/>
            <person name="Ohtoshi R."/>
            <person name="Tomita M."/>
            <person name="Numata K."/>
            <person name="Arakawa K."/>
        </authorList>
    </citation>
    <scope>NUCLEOTIDE SEQUENCE [LARGE SCALE GENOMIC DNA]</scope>
</reference>
<comment type="caution">
    <text evidence="1">The sequence shown here is derived from an EMBL/GenBank/DDBJ whole genome shotgun (WGS) entry which is preliminary data.</text>
</comment>
<dbReference type="Proteomes" id="UP000299102">
    <property type="component" value="Unassembled WGS sequence"/>
</dbReference>
<gene>
    <name evidence="1" type="ORF">EVAR_61119_1</name>
</gene>